<comment type="caution">
    <text evidence="18">The sequence shown here is derived from an EMBL/GenBank/DDBJ whole genome shotgun (WGS) entry which is preliminary data.</text>
</comment>
<evidence type="ECO:0000256" key="7">
    <source>
        <dbReference type="ARBA" id="ARBA00022475"/>
    </source>
</evidence>
<evidence type="ECO:0000313" key="19">
    <source>
        <dbReference type="Proteomes" id="UP000094849"/>
    </source>
</evidence>
<organism evidence="18 19">
    <name type="scientific">Candidatus Thiodiazotropha endoloripes</name>
    <dbReference type="NCBI Taxonomy" id="1818881"/>
    <lineage>
        <taxon>Bacteria</taxon>
        <taxon>Pseudomonadati</taxon>
        <taxon>Pseudomonadota</taxon>
        <taxon>Gammaproteobacteria</taxon>
        <taxon>Chromatiales</taxon>
        <taxon>Sedimenticolaceae</taxon>
        <taxon>Candidatus Thiodiazotropha</taxon>
    </lineage>
</organism>
<evidence type="ECO:0000256" key="15">
    <source>
        <dbReference type="ARBA" id="ARBA00048176"/>
    </source>
</evidence>
<evidence type="ECO:0000256" key="11">
    <source>
        <dbReference type="ARBA" id="ARBA00023053"/>
    </source>
</evidence>
<keyword evidence="14 16" id="KW-0739">Sodium transport</keyword>
<dbReference type="GO" id="GO:0015081">
    <property type="term" value="F:sodium ion transmembrane transporter activity"/>
    <property type="evidence" value="ECO:0007669"/>
    <property type="project" value="UniProtKB-UniRule"/>
</dbReference>
<dbReference type="GO" id="GO:0008948">
    <property type="term" value="F:oxaloacetate decarboxylase activity"/>
    <property type="evidence" value="ECO:0007669"/>
    <property type="project" value="UniProtKB-UniRule"/>
</dbReference>
<comment type="similarity">
    <text evidence="4 16 17">Belongs to the OadG family.</text>
</comment>
<reference evidence="18 19" key="1">
    <citation type="submission" date="2016-03" db="EMBL/GenBank/DDBJ databases">
        <title>Chemosynthetic sulphur-oxidizing symbionts of marine invertebrate animals are capable of nitrogen fixation.</title>
        <authorList>
            <person name="Petersen J.M."/>
            <person name="Kemper A."/>
            <person name="Gruber-Vodicka H."/>
            <person name="Cardini U."/>
            <person name="Geest Mvander."/>
            <person name="Kleiner M."/>
            <person name="Bulgheresi S."/>
            <person name="Fussmann M."/>
            <person name="Herbold C."/>
            <person name="Seah B.K.B."/>
            <person name="Antony C.Paul."/>
            <person name="Liu D."/>
            <person name="Belitz A."/>
            <person name="Weber M."/>
        </authorList>
    </citation>
    <scope>NUCLEOTIDE SEQUENCE [LARGE SCALE GENOMIC DNA]</scope>
    <source>
        <strain evidence="18">G_D</strain>
    </source>
</reference>
<keyword evidence="6 16" id="KW-0813">Transport</keyword>
<evidence type="ECO:0000256" key="12">
    <source>
        <dbReference type="ARBA" id="ARBA00023065"/>
    </source>
</evidence>
<evidence type="ECO:0000256" key="2">
    <source>
        <dbReference type="ARBA" id="ARBA00003002"/>
    </source>
</evidence>
<dbReference type="GO" id="GO:0015451">
    <property type="term" value="F:decarboxylation-driven active transmembrane transporter activity"/>
    <property type="evidence" value="ECO:0007669"/>
    <property type="project" value="UniProtKB-EC"/>
</dbReference>
<evidence type="ECO:0000256" key="8">
    <source>
        <dbReference type="ARBA" id="ARBA00022692"/>
    </source>
</evidence>
<dbReference type="NCBIfam" id="TIGR01195">
    <property type="entry name" value="oadG_fam"/>
    <property type="match status" value="1"/>
</dbReference>
<accession>A0A1E2UTC5</accession>
<dbReference type="InterPro" id="IPR023424">
    <property type="entry name" value="OadG"/>
</dbReference>
<evidence type="ECO:0000313" key="18">
    <source>
        <dbReference type="EMBL" id="ODB97996.1"/>
    </source>
</evidence>
<comment type="function">
    <text evidence="2 16 17">Catalyzes the decarboxylation of oxaloacetate coupled to Na(+) translocation.</text>
</comment>
<evidence type="ECO:0000256" key="13">
    <source>
        <dbReference type="ARBA" id="ARBA00023136"/>
    </source>
</evidence>
<keyword evidence="10 16" id="KW-1133">Transmembrane helix</keyword>
<evidence type="ECO:0000256" key="4">
    <source>
        <dbReference type="ARBA" id="ARBA00005844"/>
    </source>
</evidence>
<name>A0A1E2UTC5_9GAMM</name>
<protein>
    <recommendedName>
        <fullName evidence="16">Probable oxaloacetate decarboxylase gamma chain</fullName>
        <ecNumber evidence="16">7.2.4.2</ecNumber>
    </recommendedName>
</protein>
<keyword evidence="19" id="KW-1185">Reference proteome</keyword>
<dbReference type="Proteomes" id="UP000094849">
    <property type="component" value="Unassembled WGS sequence"/>
</dbReference>
<evidence type="ECO:0000256" key="10">
    <source>
        <dbReference type="ARBA" id="ARBA00022989"/>
    </source>
</evidence>
<dbReference type="RefSeq" id="WP_069020059.1">
    <property type="nucleotide sequence ID" value="NZ_LVJY01000005.1"/>
</dbReference>
<proteinExistence type="inferred from homology"/>
<keyword evidence="13 16" id="KW-0472">Membrane</keyword>
<comment type="catalytic activity">
    <reaction evidence="15 16 17">
        <text>oxaloacetate + 2 Na(+)(in) + H(+) = pyruvate + 2 Na(+)(out) + CO2</text>
        <dbReference type="Rhea" id="RHEA:57724"/>
        <dbReference type="ChEBI" id="CHEBI:15361"/>
        <dbReference type="ChEBI" id="CHEBI:15378"/>
        <dbReference type="ChEBI" id="CHEBI:16452"/>
        <dbReference type="ChEBI" id="CHEBI:16526"/>
        <dbReference type="ChEBI" id="CHEBI:29101"/>
        <dbReference type="EC" id="7.2.4.2"/>
    </reaction>
</comment>
<evidence type="ECO:0000256" key="3">
    <source>
        <dbReference type="ARBA" id="ARBA00004162"/>
    </source>
</evidence>
<dbReference type="Pfam" id="PF04277">
    <property type="entry name" value="OAD_gamma"/>
    <property type="match status" value="1"/>
</dbReference>
<dbReference type="GO" id="GO:0005886">
    <property type="term" value="C:plasma membrane"/>
    <property type="evidence" value="ECO:0007669"/>
    <property type="project" value="UniProtKB-SubCell"/>
</dbReference>
<gene>
    <name evidence="16" type="primary">oadG</name>
    <name evidence="18" type="ORF">A3196_15255</name>
</gene>
<comment type="subcellular location">
    <subcellularLocation>
        <location evidence="3 16 17">Cell membrane</location>
        <topology evidence="3 16 17">Single-pass membrane protein</topology>
    </subcellularLocation>
</comment>
<sequence length="86" mass="9355">MPIEDLLLSGVNLMLLGMGIVFTFLLVLVFAMKGMSKLAMAVMERQRIVDTHANAPVVAGQEQAAMRGDLVAVISAAINQYRSIRH</sequence>
<dbReference type="InterPro" id="IPR005899">
    <property type="entry name" value="Na_pump_deCOase"/>
</dbReference>
<comment type="subunit">
    <text evidence="5 16">Heterotrimer of an alpha, a beta and a gamma subunit.</text>
</comment>
<evidence type="ECO:0000256" key="17">
    <source>
        <dbReference type="RuleBase" id="RU004278"/>
    </source>
</evidence>
<evidence type="ECO:0000256" key="1">
    <source>
        <dbReference type="ARBA" id="ARBA00001959"/>
    </source>
</evidence>
<dbReference type="STRING" id="1818881.A3196_15255"/>
<evidence type="ECO:0000256" key="16">
    <source>
        <dbReference type="HAMAP-Rule" id="MF_00404"/>
    </source>
</evidence>
<evidence type="ECO:0000256" key="14">
    <source>
        <dbReference type="ARBA" id="ARBA00023201"/>
    </source>
</evidence>
<evidence type="ECO:0000256" key="9">
    <source>
        <dbReference type="ARBA" id="ARBA00022967"/>
    </source>
</evidence>
<keyword evidence="9 16" id="KW-1278">Translocase</keyword>
<keyword evidence="11 16" id="KW-0915">Sodium</keyword>
<evidence type="ECO:0000256" key="6">
    <source>
        <dbReference type="ARBA" id="ARBA00022448"/>
    </source>
</evidence>
<dbReference type="GO" id="GO:0036376">
    <property type="term" value="P:sodium ion export across plasma membrane"/>
    <property type="evidence" value="ECO:0007669"/>
    <property type="project" value="InterPro"/>
</dbReference>
<dbReference type="EMBL" id="LVJZ01000003">
    <property type="protein sequence ID" value="ODB97996.1"/>
    <property type="molecule type" value="Genomic_DNA"/>
</dbReference>
<evidence type="ECO:0000256" key="5">
    <source>
        <dbReference type="ARBA" id="ARBA00011869"/>
    </source>
</evidence>
<dbReference type="EC" id="7.2.4.2" evidence="16"/>
<dbReference type="OrthoDB" id="5772594at2"/>
<keyword evidence="8 16" id="KW-0812">Transmembrane</keyword>
<keyword evidence="7 16" id="KW-1003">Cell membrane</keyword>
<keyword evidence="12 16" id="KW-0406">Ion transport</keyword>
<dbReference type="HAMAP" id="MF_00404">
    <property type="entry name" value="OadG"/>
    <property type="match status" value="1"/>
</dbReference>
<feature type="transmembrane region" description="Helical" evidence="16 17">
    <location>
        <begin position="6"/>
        <end position="31"/>
    </location>
</feature>
<comment type="cofactor">
    <cofactor evidence="1 16 17">
        <name>Na(+)</name>
        <dbReference type="ChEBI" id="CHEBI:29101"/>
    </cofactor>
</comment>
<dbReference type="AlphaFoldDB" id="A0A1E2UTC5"/>